<dbReference type="GeneID" id="131801706"/>
<gene>
    <name evidence="2" type="primary">LOC131801706</name>
</gene>
<reference evidence="2" key="1">
    <citation type="submission" date="2025-08" db="UniProtKB">
        <authorList>
            <consortium name="RefSeq"/>
        </authorList>
    </citation>
    <scope>IDENTIFICATION</scope>
    <source>
        <strain evidence="2">Aabys</strain>
        <tissue evidence="2">Whole body</tissue>
    </source>
</reference>
<evidence type="ECO:0000313" key="2">
    <source>
        <dbReference type="RefSeq" id="XP_058976620.1"/>
    </source>
</evidence>
<keyword evidence="1" id="KW-1185">Reference proteome</keyword>
<proteinExistence type="predicted"/>
<organism evidence="1 2">
    <name type="scientific">Musca domestica</name>
    <name type="common">House fly</name>
    <dbReference type="NCBI Taxonomy" id="7370"/>
    <lineage>
        <taxon>Eukaryota</taxon>
        <taxon>Metazoa</taxon>
        <taxon>Ecdysozoa</taxon>
        <taxon>Arthropoda</taxon>
        <taxon>Hexapoda</taxon>
        <taxon>Insecta</taxon>
        <taxon>Pterygota</taxon>
        <taxon>Neoptera</taxon>
        <taxon>Endopterygota</taxon>
        <taxon>Diptera</taxon>
        <taxon>Brachycera</taxon>
        <taxon>Muscomorpha</taxon>
        <taxon>Muscoidea</taxon>
        <taxon>Muscidae</taxon>
        <taxon>Musca</taxon>
    </lineage>
</organism>
<protein>
    <submittedName>
        <fullName evidence="2">Uncharacterized protein LOC131801706</fullName>
    </submittedName>
</protein>
<name>A0ABM3USW5_MUSDO</name>
<evidence type="ECO:0000313" key="1">
    <source>
        <dbReference type="Proteomes" id="UP001652621"/>
    </source>
</evidence>
<sequence>MNDFHYKDCAVRKLSSFFQFFKISFCIDFVFYKYKLKLLRQTHFPTKEWIEMLRATVILILLYSWLVTTGCSASQSNANLEIDENVTPLYNATANKQTPVDRVVNQVKKIVNDLRNKTETTFKQWTRPKKPITLTNTKKTNKPLAQEQVTSNKTHVVKSKPTKRPRYHYYGALNRRFYEDTIQPPEIIEN</sequence>
<accession>A0ABM3USW5</accession>
<dbReference type="RefSeq" id="XP_058976620.1">
    <property type="nucleotide sequence ID" value="XM_059120637.1"/>
</dbReference>
<dbReference type="Proteomes" id="UP001652621">
    <property type="component" value="Unplaced"/>
</dbReference>